<feature type="transmembrane region" description="Helical" evidence="13">
    <location>
        <begin position="62"/>
        <end position="82"/>
    </location>
</feature>
<name>A0A9P0CPY6_9CUCU</name>
<comment type="cofactor">
    <cofactor evidence="12">
        <name>Fe(2+)</name>
        <dbReference type="ChEBI" id="CHEBI:29033"/>
    </cofactor>
</comment>
<dbReference type="PANTHER" id="PTHR11351">
    <property type="entry name" value="ACYL-COA DESATURASE"/>
    <property type="match status" value="1"/>
</dbReference>
<evidence type="ECO:0000256" key="13">
    <source>
        <dbReference type="SAM" id="Phobius"/>
    </source>
</evidence>
<evidence type="ECO:0000256" key="9">
    <source>
        <dbReference type="ARBA" id="ARBA00023098"/>
    </source>
</evidence>
<evidence type="ECO:0000256" key="1">
    <source>
        <dbReference type="ARBA" id="ARBA00004141"/>
    </source>
</evidence>
<evidence type="ECO:0000256" key="7">
    <source>
        <dbReference type="ARBA" id="ARBA00023002"/>
    </source>
</evidence>
<gene>
    <name evidence="15" type="ORF">PSYICH_LOCUS4532</name>
</gene>
<evidence type="ECO:0000313" key="15">
    <source>
        <dbReference type="EMBL" id="CAH1103044.1"/>
    </source>
</evidence>
<keyword evidence="16" id="KW-1185">Reference proteome</keyword>
<dbReference type="PANTHER" id="PTHR11351:SF31">
    <property type="entry name" value="DESATURASE 1, ISOFORM A-RELATED"/>
    <property type="match status" value="1"/>
</dbReference>
<keyword evidence="5" id="KW-0276">Fatty acid metabolism</keyword>
<comment type="domain">
    <text evidence="12">The histidine box domains are involved in binding the catalytic metal ions.</text>
</comment>
<evidence type="ECO:0000313" key="16">
    <source>
        <dbReference type="Proteomes" id="UP001153636"/>
    </source>
</evidence>
<evidence type="ECO:0000256" key="8">
    <source>
        <dbReference type="ARBA" id="ARBA00023004"/>
    </source>
</evidence>
<evidence type="ECO:0000256" key="2">
    <source>
        <dbReference type="ARBA" id="ARBA00009295"/>
    </source>
</evidence>
<keyword evidence="9" id="KW-0443">Lipid metabolism</keyword>
<evidence type="ECO:0000256" key="11">
    <source>
        <dbReference type="ARBA" id="ARBA00023160"/>
    </source>
</evidence>
<dbReference type="InterPro" id="IPR005804">
    <property type="entry name" value="FA_desaturase_dom"/>
</dbReference>
<proteinExistence type="inferred from homology"/>
<feature type="transmembrane region" description="Helical" evidence="13">
    <location>
        <begin position="26"/>
        <end position="50"/>
    </location>
</feature>
<keyword evidence="3 12" id="KW-0444">Lipid biosynthesis</keyword>
<keyword evidence="11 12" id="KW-0275">Fatty acid biosynthesis</keyword>
<evidence type="ECO:0000256" key="3">
    <source>
        <dbReference type="ARBA" id="ARBA00022516"/>
    </source>
</evidence>
<keyword evidence="7 12" id="KW-0560">Oxidoreductase</keyword>
<evidence type="ECO:0000256" key="5">
    <source>
        <dbReference type="ARBA" id="ARBA00022832"/>
    </source>
</evidence>
<dbReference type="GO" id="GO:0006636">
    <property type="term" value="P:unsaturated fatty acid biosynthetic process"/>
    <property type="evidence" value="ECO:0007669"/>
    <property type="project" value="TreeGrafter"/>
</dbReference>
<keyword evidence="10 13" id="KW-0472">Membrane</keyword>
<keyword evidence="8" id="KW-0408">Iron</keyword>
<dbReference type="InterPro" id="IPR015876">
    <property type="entry name" value="Acyl-CoA_DS"/>
</dbReference>
<dbReference type="PRINTS" id="PR00075">
    <property type="entry name" value="FACDDSATRASE"/>
</dbReference>
<dbReference type="GO" id="GO:0004768">
    <property type="term" value="F:stearoyl-CoA 9-desaturase activity"/>
    <property type="evidence" value="ECO:0007669"/>
    <property type="project" value="TreeGrafter"/>
</dbReference>
<organism evidence="15 16">
    <name type="scientific">Psylliodes chrysocephalus</name>
    <dbReference type="NCBI Taxonomy" id="3402493"/>
    <lineage>
        <taxon>Eukaryota</taxon>
        <taxon>Metazoa</taxon>
        <taxon>Ecdysozoa</taxon>
        <taxon>Arthropoda</taxon>
        <taxon>Hexapoda</taxon>
        <taxon>Insecta</taxon>
        <taxon>Pterygota</taxon>
        <taxon>Neoptera</taxon>
        <taxon>Endopterygota</taxon>
        <taxon>Coleoptera</taxon>
        <taxon>Polyphaga</taxon>
        <taxon>Cucujiformia</taxon>
        <taxon>Chrysomeloidea</taxon>
        <taxon>Chrysomelidae</taxon>
        <taxon>Galerucinae</taxon>
        <taxon>Alticini</taxon>
        <taxon>Psylliodes</taxon>
    </lineage>
</organism>
<dbReference type="OrthoDB" id="10260134at2759"/>
<dbReference type="EMBL" id="OV651826">
    <property type="protein sequence ID" value="CAH1103044.1"/>
    <property type="molecule type" value="Genomic_DNA"/>
</dbReference>
<sequence>MGAKSLSGEAVNVYEKNSSKKEHEKIYVWPSIVVIGFFHCVSVYSLWLIFTFQVMWKTILFNWIYLIFTILGTTAGSHRLWAHRSYKAKLPLRIFLALAQSAAFQKTIYEWARDHRVHHKFSDTNADPHNATRGFFFSHMGWLLVRKHPDVIAKGNTIDLSDVTADPVAIYQKKYYLPLILILCFLLPSYVPYYFWKEQFSNAFTVNVMRFIIGINLTGSVNSIAHMWGYRPYDASMQPSESLFCSLITCGEGWHNYHHAFPWDYKTAELGFTPINFTTGFINFMAFIGQAYDLKTASEALIKRKATNKGDGSWKNLKSIDHTPENSI</sequence>
<dbReference type="CDD" id="cd03505">
    <property type="entry name" value="Delta9-FADS-like"/>
    <property type="match status" value="1"/>
</dbReference>
<evidence type="ECO:0000256" key="4">
    <source>
        <dbReference type="ARBA" id="ARBA00022692"/>
    </source>
</evidence>
<keyword evidence="6 13" id="KW-1133">Transmembrane helix</keyword>
<evidence type="ECO:0000256" key="12">
    <source>
        <dbReference type="RuleBase" id="RU000581"/>
    </source>
</evidence>
<dbReference type="GO" id="GO:0005789">
    <property type="term" value="C:endoplasmic reticulum membrane"/>
    <property type="evidence" value="ECO:0007669"/>
    <property type="project" value="TreeGrafter"/>
</dbReference>
<keyword evidence="4 12" id="KW-0812">Transmembrane</keyword>
<reference evidence="15" key="1">
    <citation type="submission" date="2022-01" db="EMBL/GenBank/DDBJ databases">
        <authorList>
            <person name="King R."/>
        </authorList>
    </citation>
    <scope>NUCLEOTIDE SEQUENCE</scope>
</reference>
<evidence type="ECO:0000259" key="14">
    <source>
        <dbReference type="Pfam" id="PF00487"/>
    </source>
</evidence>
<comment type="similarity">
    <text evidence="2 12">Belongs to the fatty acid desaturase type 1 family.</text>
</comment>
<dbReference type="Pfam" id="PF00487">
    <property type="entry name" value="FA_desaturase"/>
    <property type="match status" value="1"/>
</dbReference>
<protein>
    <recommendedName>
        <fullName evidence="14">Fatty acid desaturase domain-containing protein</fullName>
    </recommendedName>
</protein>
<feature type="transmembrane region" description="Helical" evidence="13">
    <location>
        <begin position="208"/>
        <end position="230"/>
    </location>
</feature>
<dbReference type="Proteomes" id="UP001153636">
    <property type="component" value="Chromosome 14"/>
</dbReference>
<comment type="subcellular location">
    <subcellularLocation>
        <location evidence="1">Membrane</location>
        <topology evidence="1">Multi-pass membrane protein</topology>
    </subcellularLocation>
</comment>
<feature type="transmembrane region" description="Helical" evidence="13">
    <location>
        <begin position="175"/>
        <end position="196"/>
    </location>
</feature>
<evidence type="ECO:0000256" key="10">
    <source>
        <dbReference type="ARBA" id="ARBA00023136"/>
    </source>
</evidence>
<accession>A0A9P0CPY6</accession>
<dbReference type="AlphaFoldDB" id="A0A9P0CPY6"/>
<dbReference type="GO" id="GO:0005506">
    <property type="term" value="F:iron ion binding"/>
    <property type="evidence" value="ECO:0007669"/>
    <property type="project" value="TreeGrafter"/>
</dbReference>
<evidence type="ECO:0000256" key="6">
    <source>
        <dbReference type="ARBA" id="ARBA00022989"/>
    </source>
</evidence>
<feature type="domain" description="Fatty acid desaturase" evidence="14">
    <location>
        <begin position="63"/>
        <end position="262"/>
    </location>
</feature>